<organism evidence="1 2">
    <name type="scientific">Trichoglossum hirsutum</name>
    <dbReference type="NCBI Taxonomy" id="265104"/>
    <lineage>
        <taxon>Eukaryota</taxon>
        <taxon>Fungi</taxon>
        <taxon>Dikarya</taxon>
        <taxon>Ascomycota</taxon>
        <taxon>Pezizomycotina</taxon>
        <taxon>Geoglossomycetes</taxon>
        <taxon>Geoglossales</taxon>
        <taxon>Geoglossaceae</taxon>
        <taxon>Trichoglossum</taxon>
    </lineage>
</organism>
<comment type="caution">
    <text evidence="1">The sequence shown here is derived from an EMBL/GenBank/DDBJ whole genome shotgun (WGS) entry which is preliminary data.</text>
</comment>
<dbReference type="EMBL" id="JAGHQM010002804">
    <property type="protein sequence ID" value="KAH0548136.1"/>
    <property type="molecule type" value="Genomic_DNA"/>
</dbReference>
<proteinExistence type="predicted"/>
<dbReference type="AlphaFoldDB" id="A0A9P8IAG4"/>
<reference evidence="1" key="1">
    <citation type="submission" date="2021-03" db="EMBL/GenBank/DDBJ databases">
        <title>Comparative genomics and phylogenomic investigation of the class Geoglossomycetes provide insights into ecological specialization and systematics.</title>
        <authorList>
            <person name="Melie T."/>
            <person name="Pirro S."/>
            <person name="Miller A.N."/>
            <person name="Quandt A."/>
        </authorList>
    </citation>
    <scope>NUCLEOTIDE SEQUENCE</scope>
    <source>
        <strain evidence="1">CAQ_001_2017</strain>
    </source>
</reference>
<gene>
    <name evidence="1" type="ORF">GP486_008135</name>
</gene>
<keyword evidence="2" id="KW-1185">Reference proteome</keyword>
<sequence length="392" mass="43970">MGDTGRRRIAGGPTMSHREISEKEAAKKLPDRLEDLAFHTHGYALEDGMLGRAKYETILAYATSTTPYHDAIKKMTRDGVDNIFGTEATYTPRELGPLEPGLYWYLVAGHVLQDLPAGYKKLLGQKQQAAGIKRPDTNKLVTAQSVRAGNAVPSIKDEKFKRANDTTKLVLEPNQSLANEVLCLSLGLKRSGDSWFLKELQYVFAEIDSDLNHRPLSNSGLRKFVEDAEDAVGEIREQWPEILHVTPERILRLKEGLICSNAFLEYRLLRAFLAKGTYRLKMCPGMSDDELSKVSRGIIGTAERMIPISKSTPSNSVTEEMALLSEALHNKLKEMRDAGKTFDQNLKSLCGDFVIEGTPYDFWSHYADALDTDTARLAFFFFSRRAVFCYST</sequence>
<name>A0A9P8IAG4_9PEZI</name>
<dbReference type="Proteomes" id="UP000750711">
    <property type="component" value="Unassembled WGS sequence"/>
</dbReference>
<evidence type="ECO:0000313" key="2">
    <source>
        <dbReference type="Proteomes" id="UP000750711"/>
    </source>
</evidence>
<protein>
    <submittedName>
        <fullName evidence="1">Uncharacterized protein</fullName>
    </submittedName>
</protein>
<accession>A0A9P8IAG4</accession>
<evidence type="ECO:0000313" key="1">
    <source>
        <dbReference type="EMBL" id="KAH0548136.1"/>
    </source>
</evidence>